<evidence type="ECO:0000313" key="8">
    <source>
        <dbReference type="EMBL" id="KAL2084080.1"/>
    </source>
</evidence>
<feature type="domain" description="Peptidase S1" evidence="7">
    <location>
        <begin position="346"/>
        <end position="581"/>
    </location>
</feature>
<accession>A0ABD1JA65</accession>
<feature type="compositionally biased region" description="Polar residues" evidence="6">
    <location>
        <begin position="28"/>
        <end position="39"/>
    </location>
</feature>
<feature type="region of interest" description="Disordered" evidence="6">
    <location>
        <begin position="162"/>
        <end position="197"/>
    </location>
</feature>
<evidence type="ECO:0000256" key="5">
    <source>
        <dbReference type="RuleBase" id="RU363034"/>
    </source>
</evidence>
<evidence type="ECO:0000256" key="3">
    <source>
        <dbReference type="ARBA" id="ARBA00022825"/>
    </source>
</evidence>
<dbReference type="PRINTS" id="PR00722">
    <property type="entry name" value="CHYMOTRYPSIN"/>
</dbReference>
<dbReference type="Gene3D" id="2.40.10.10">
    <property type="entry name" value="Trypsin-like serine proteases"/>
    <property type="match status" value="2"/>
</dbReference>
<protein>
    <recommendedName>
        <fullName evidence="7">Peptidase S1 domain-containing protein</fullName>
    </recommendedName>
</protein>
<evidence type="ECO:0000313" key="9">
    <source>
        <dbReference type="Proteomes" id="UP001591681"/>
    </source>
</evidence>
<name>A0ABD1JA65_9TELE</name>
<dbReference type="InterPro" id="IPR009003">
    <property type="entry name" value="Peptidase_S1_PA"/>
</dbReference>
<dbReference type="EMBL" id="JBHFQA010000017">
    <property type="protein sequence ID" value="KAL2084080.1"/>
    <property type="molecule type" value="Genomic_DNA"/>
</dbReference>
<dbReference type="FunFam" id="2.40.10.10:FF:000003">
    <property type="entry name" value="Transmembrane serine protease 3"/>
    <property type="match status" value="1"/>
</dbReference>
<evidence type="ECO:0000256" key="1">
    <source>
        <dbReference type="ARBA" id="ARBA00022670"/>
    </source>
</evidence>
<evidence type="ECO:0000256" key="2">
    <source>
        <dbReference type="ARBA" id="ARBA00022801"/>
    </source>
</evidence>
<dbReference type="Proteomes" id="UP001591681">
    <property type="component" value="Unassembled WGS sequence"/>
</dbReference>
<organism evidence="8 9">
    <name type="scientific">Coilia grayii</name>
    <name type="common">Gray's grenadier anchovy</name>
    <dbReference type="NCBI Taxonomy" id="363190"/>
    <lineage>
        <taxon>Eukaryota</taxon>
        <taxon>Metazoa</taxon>
        <taxon>Chordata</taxon>
        <taxon>Craniata</taxon>
        <taxon>Vertebrata</taxon>
        <taxon>Euteleostomi</taxon>
        <taxon>Actinopterygii</taxon>
        <taxon>Neopterygii</taxon>
        <taxon>Teleostei</taxon>
        <taxon>Clupei</taxon>
        <taxon>Clupeiformes</taxon>
        <taxon>Clupeoidei</taxon>
        <taxon>Engraulidae</taxon>
        <taxon>Coilinae</taxon>
        <taxon>Coilia</taxon>
    </lineage>
</organism>
<dbReference type="InterPro" id="IPR043504">
    <property type="entry name" value="Peptidase_S1_PA_chymotrypsin"/>
</dbReference>
<dbReference type="PROSITE" id="PS00135">
    <property type="entry name" value="TRYPSIN_SER"/>
    <property type="match status" value="1"/>
</dbReference>
<keyword evidence="9" id="KW-1185">Reference proteome</keyword>
<proteinExistence type="predicted"/>
<dbReference type="PANTHER" id="PTHR24252">
    <property type="entry name" value="ACROSIN-RELATED"/>
    <property type="match status" value="1"/>
</dbReference>
<feature type="compositionally biased region" description="Polar residues" evidence="6">
    <location>
        <begin position="48"/>
        <end position="64"/>
    </location>
</feature>
<evidence type="ECO:0000259" key="7">
    <source>
        <dbReference type="PROSITE" id="PS50240"/>
    </source>
</evidence>
<dbReference type="PROSITE" id="PS00134">
    <property type="entry name" value="TRYPSIN_HIS"/>
    <property type="match status" value="1"/>
</dbReference>
<dbReference type="InterPro" id="IPR001314">
    <property type="entry name" value="Peptidase_S1A"/>
</dbReference>
<keyword evidence="1 5" id="KW-0645">Protease</keyword>
<dbReference type="AlphaFoldDB" id="A0ABD1JA65"/>
<dbReference type="PANTHER" id="PTHR24252:SF7">
    <property type="entry name" value="HYALIN"/>
    <property type="match status" value="1"/>
</dbReference>
<feature type="region of interest" description="Disordered" evidence="6">
    <location>
        <begin position="27"/>
        <end position="64"/>
    </location>
</feature>
<comment type="caution">
    <text evidence="8">The sequence shown here is derived from an EMBL/GenBank/DDBJ whole genome shotgun (WGS) entry which is preliminary data.</text>
</comment>
<keyword evidence="4" id="KW-1015">Disulfide bond</keyword>
<dbReference type="Pfam" id="PF00089">
    <property type="entry name" value="Trypsin"/>
    <property type="match status" value="1"/>
</dbReference>
<sequence length="584" mass="64429">MSDSSPTEGTTPKQLDASRQECLEVLSQMDQSPPSQLSHYSPELLLPPSSQQATHLTPKNSVSQHPSEILRLPLILPLTDQMEMAYVTGLISFPDVQSPSAPSKTQLHGVAQLAPFTLSAMLPHVSLNLPTTPQPTMDTQVTTDFLCLTSTQLCLTDQTLTRNQTPHSIPPHSPDEPPADKQTVPPEADTKEPLTDTATSVTHMPLHNQLLQSEEQQTSQNHPTLNSEEHILDPQLATPCLYPSLSPDAVAVPVDPARKLSEQGLILEEGEVGLTLPKDGLDKEKEAEINSSWSRMFLRCPALQTLIFTVLPVVTVLICIAILDLTELRYPSGCPDGVHDGQGVRIVGGMLAEEDKWGWQTSLHWRGKHVCGGSIISPRWIITAAHCFVQYNMIHESDWQVVIATVRLSDTSLGKRYSTKEIYSHPNFSEENNDYDLGLLRTATDMEMEGSVRPVCLPSQRESFPAGSLCWVTGWGYTEEGGLVSSEMRQAQVRVIDQSLCSRPNVYGYYLTPRMLCAGYMEGGVDSCQGDSGGPLVCETEEKEWRLAGVVSWGEGCGRRNKPGVYTRVTHLLNWIGRYIQVEE</sequence>
<keyword evidence="2 5" id="KW-0378">Hydrolase</keyword>
<evidence type="ECO:0000256" key="4">
    <source>
        <dbReference type="ARBA" id="ARBA00023157"/>
    </source>
</evidence>
<dbReference type="GO" id="GO:0006508">
    <property type="term" value="P:proteolysis"/>
    <property type="evidence" value="ECO:0007669"/>
    <property type="project" value="UniProtKB-KW"/>
</dbReference>
<evidence type="ECO:0000256" key="6">
    <source>
        <dbReference type="SAM" id="MobiDB-lite"/>
    </source>
</evidence>
<dbReference type="SMART" id="SM00020">
    <property type="entry name" value="Tryp_SPc"/>
    <property type="match status" value="1"/>
</dbReference>
<dbReference type="PROSITE" id="PS50240">
    <property type="entry name" value="TRYPSIN_DOM"/>
    <property type="match status" value="1"/>
</dbReference>
<reference evidence="8 9" key="1">
    <citation type="submission" date="2024-09" db="EMBL/GenBank/DDBJ databases">
        <title>A chromosome-level genome assembly of Gray's grenadier anchovy, Coilia grayii.</title>
        <authorList>
            <person name="Fu Z."/>
        </authorList>
    </citation>
    <scope>NUCLEOTIDE SEQUENCE [LARGE SCALE GENOMIC DNA]</scope>
    <source>
        <strain evidence="8">G4</strain>
        <tissue evidence="8">Muscle</tissue>
    </source>
</reference>
<dbReference type="GO" id="GO:0008236">
    <property type="term" value="F:serine-type peptidase activity"/>
    <property type="evidence" value="ECO:0007669"/>
    <property type="project" value="UniProtKB-KW"/>
</dbReference>
<gene>
    <name evidence="8" type="ORF">ACEWY4_019598</name>
</gene>
<keyword evidence="3 5" id="KW-0720">Serine protease</keyword>
<dbReference type="CDD" id="cd00190">
    <property type="entry name" value="Tryp_SPc"/>
    <property type="match status" value="1"/>
</dbReference>
<dbReference type="InterPro" id="IPR033116">
    <property type="entry name" value="TRYPSIN_SER"/>
</dbReference>
<dbReference type="InterPro" id="IPR001254">
    <property type="entry name" value="Trypsin_dom"/>
</dbReference>
<dbReference type="SUPFAM" id="SSF50494">
    <property type="entry name" value="Trypsin-like serine proteases"/>
    <property type="match status" value="1"/>
</dbReference>
<dbReference type="InterPro" id="IPR018114">
    <property type="entry name" value="TRYPSIN_HIS"/>
</dbReference>